<dbReference type="InterPro" id="IPR012944">
    <property type="entry name" value="SusD_RagB_dom"/>
</dbReference>
<name>A0A368UXF5_9BACT</name>
<proteinExistence type="inferred from homology"/>
<reference evidence="8 9" key="1">
    <citation type="submission" date="2018-07" db="EMBL/GenBank/DDBJ databases">
        <title>Freshwater and sediment microbial communities from various areas in North America, analyzing microbe dynamics in response to fracking.</title>
        <authorList>
            <person name="Lamendella R."/>
        </authorList>
    </citation>
    <scope>NUCLEOTIDE SEQUENCE [LARGE SCALE GENOMIC DNA]</scope>
    <source>
        <strain evidence="8 9">160A</strain>
    </source>
</reference>
<dbReference type="Proteomes" id="UP000252733">
    <property type="component" value="Unassembled WGS sequence"/>
</dbReference>
<evidence type="ECO:0000259" key="6">
    <source>
        <dbReference type="Pfam" id="PF07980"/>
    </source>
</evidence>
<organism evidence="8 9">
    <name type="scientific">Marinilabilia salmonicolor</name>
    <dbReference type="NCBI Taxonomy" id="989"/>
    <lineage>
        <taxon>Bacteria</taxon>
        <taxon>Pseudomonadati</taxon>
        <taxon>Bacteroidota</taxon>
        <taxon>Bacteroidia</taxon>
        <taxon>Marinilabiliales</taxon>
        <taxon>Marinilabiliaceae</taxon>
        <taxon>Marinilabilia</taxon>
    </lineage>
</organism>
<evidence type="ECO:0000313" key="9">
    <source>
        <dbReference type="Proteomes" id="UP000252733"/>
    </source>
</evidence>
<accession>A0A368UXF5</accession>
<evidence type="ECO:0000259" key="7">
    <source>
        <dbReference type="Pfam" id="PF14322"/>
    </source>
</evidence>
<evidence type="ECO:0000256" key="4">
    <source>
        <dbReference type="ARBA" id="ARBA00023136"/>
    </source>
</evidence>
<dbReference type="SUPFAM" id="SSF48452">
    <property type="entry name" value="TPR-like"/>
    <property type="match status" value="1"/>
</dbReference>
<evidence type="ECO:0000313" key="8">
    <source>
        <dbReference type="EMBL" id="RCW31571.1"/>
    </source>
</evidence>
<keyword evidence="4" id="KW-0472">Membrane</keyword>
<gene>
    <name evidence="8" type="ORF">DFO77_11713</name>
</gene>
<dbReference type="InterPro" id="IPR033985">
    <property type="entry name" value="SusD-like_N"/>
</dbReference>
<dbReference type="InterPro" id="IPR011990">
    <property type="entry name" value="TPR-like_helical_dom_sf"/>
</dbReference>
<evidence type="ECO:0000256" key="2">
    <source>
        <dbReference type="ARBA" id="ARBA00006275"/>
    </source>
</evidence>
<protein>
    <submittedName>
        <fullName evidence="8">Putative outer membrane starch-binding protein</fullName>
    </submittedName>
</protein>
<keyword evidence="3" id="KW-0732">Signal</keyword>
<keyword evidence="5" id="KW-0998">Cell outer membrane</keyword>
<dbReference type="EMBL" id="QPIZ01000017">
    <property type="protein sequence ID" value="RCW31571.1"/>
    <property type="molecule type" value="Genomic_DNA"/>
</dbReference>
<comment type="similarity">
    <text evidence="2">Belongs to the SusD family.</text>
</comment>
<comment type="caution">
    <text evidence="8">The sequence shown here is derived from an EMBL/GenBank/DDBJ whole genome shotgun (WGS) entry which is preliminary data.</text>
</comment>
<comment type="subcellular location">
    <subcellularLocation>
        <location evidence="1">Cell outer membrane</location>
    </subcellularLocation>
</comment>
<dbReference type="Pfam" id="PF14322">
    <property type="entry name" value="SusD-like_3"/>
    <property type="match status" value="1"/>
</dbReference>
<dbReference type="Gene3D" id="1.25.40.390">
    <property type="match status" value="1"/>
</dbReference>
<dbReference type="AlphaFoldDB" id="A0A368UXF5"/>
<evidence type="ECO:0000256" key="1">
    <source>
        <dbReference type="ARBA" id="ARBA00004442"/>
    </source>
</evidence>
<dbReference type="PROSITE" id="PS51257">
    <property type="entry name" value="PROKAR_LIPOPROTEIN"/>
    <property type="match status" value="1"/>
</dbReference>
<evidence type="ECO:0000256" key="3">
    <source>
        <dbReference type="ARBA" id="ARBA00022729"/>
    </source>
</evidence>
<dbReference type="Pfam" id="PF07980">
    <property type="entry name" value="SusD_RagB"/>
    <property type="match status" value="1"/>
</dbReference>
<feature type="domain" description="SusD-like N-terminal" evidence="7">
    <location>
        <begin position="26"/>
        <end position="223"/>
    </location>
</feature>
<sequence>MKNKHNNILWQVFLLLTVISFSSCEDYLDRKPLSDVTPADYLWTESDLAAYAVGQYSFPTHGGWGPGTFGNDNHTDNQASSGYSNRWVPGEWRVPQSGGDWDFTQIRDCNYFLETVLPRWKAGDLSGSQENVDHYIGEIYFLRAYEYFNKVQTFGDFPIIRNTLPDQMDPLVEAAKREPRNEVARFIIADLDSAIMLLKTDAPGGKNRISKHAAQLFKSRVALHEATWLKYHRGTAHVPGGPGWPGEGKVENFSIDIDAEIDFFLTEAMTASAAVADEVPLTTNTKDNGYNSSDNPYFTMFGDFDLNGYEEVLLWRDYDASKSITHNVNHYINQNGANTGYTRGYVDNFLMANGLPIYAAGSGYQGDDSISMTQIDRDNRLQLFMKTPGDLRFTDATNPDGSPILEGYPVITDIQETRYVTGYAVKKGLSYLESQKEGNIGETGSIVFRAAEAYLNYIEASYLKNGNIDSKADQYWRAIRERAGVNPDYTVTVAATDISLEAENDLAAYSAGTLLTDATLYNIRRERRSELIAEGMRFFDLKRWRALDQLKTDPYMVEGFKLWGPMQNWYVDEEGESTLIEPGTEGETPNVSSSTESDYLRPYRINLDQSNRVKDGYHWTPAHYLSPIAIEHFNITATDATKPETSVIYQNPGWPMQANAGAID</sequence>
<dbReference type="GO" id="GO:0009279">
    <property type="term" value="C:cell outer membrane"/>
    <property type="evidence" value="ECO:0007669"/>
    <property type="project" value="UniProtKB-SubCell"/>
</dbReference>
<feature type="domain" description="RagB/SusD" evidence="6">
    <location>
        <begin position="322"/>
        <end position="654"/>
    </location>
</feature>
<evidence type="ECO:0000256" key="5">
    <source>
        <dbReference type="ARBA" id="ARBA00023237"/>
    </source>
</evidence>
<keyword evidence="9" id="KW-1185">Reference proteome</keyword>
<dbReference type="RefSeq" id="WP_114437382.1">
    <property type="nucleotide sequence ID" value="NZ_QPIZ01000017.1"/>
</dbReference>